<evidence type="ECO:0000313" key="1">
    <source>
        <dbReference type="EMBL" id="GIY98562.1"/>
    </source>
</evidence>
<gene>
    <name evidence="1" type="primary">X975_09273</name>
    <name evidence="1" type="ORF">CEXT_475401</name>
</gene>
<reference evidence="1 2" key="1">
    <citation type="submission" date="2021-06" db="EMBL/GenBank/DDBJ databases">
        <title>Caerostris extrusa draft genome.</title>
        <authorList>
            <person name="Kono N."/>
            <person name="Arakawa K."/>
        </authorList>
    </citation>
    <scope>NUCLEOTIDE SEQUENCE [LARGE SCALE GENOMIC DNA]</scope>
</reference>
<name>A0AAV4XU43_CAEEX</name>
<accession>A0AAV4XU43</accession>
<dbReference type="InterPro" id="IPR036397">
    <property type="entry name" value="RNaseH_sf"/>
</dbReference>
<protein>
    <submittedName>
        <fullName evidence="1">Transposable element Tc1 transposase</fullName>
    </submittedName>
</protein>
<sequence>MANISKSVVSMNIIHNEVHLFGFHVHAAAHKSLITKSNCSAQLMWCKAHRQWSLDHWKLILWSDKSRFTCYHSDDRVWRKFPARMHCALSKVWQRGNYDLIVFLSRAQI</sequence>
<evidence type="ECO:0000313" key="2">
    <source>
        <dbReference type="Proteomes" id="UP001054945"/>
    </source>
</evidence>
<dbReference type="GO" id="GO:0003676">
    <property type="term" value="F:nucleic acid binding"/>
    <property type="evidence" value="ECO:0007669"/>
    <property type="project" value="InterPro"/>
</dbReference>
<dbReference type="Proteomes" id="UP001054945">
    <property type="component" value="Unassembled WGS sequence"/>
</dbReference>
<dbReference type="AlphaFoldDB" id="A0AAV4XU43"/>
<organism evidence="1 2">
    <name type="scientific">Caerostris extrusa</name>
    <name type="common">Bark spider</name>
    <name type="synonym">Caerostris bankana</name>
    <dbReference type="NCBI Taxonomy" id="172846"/>
    <lineage>
        <taxon>Eukaryota</taxon>
        <taxon>Metazoa</taxon>
        <taxon>Ecdysozoa</taxon>
        <taxon>Arthropoda</taxon>
        <taxon>Chelicerata</taxon>
        <taxon>Arachnida</taxon>
        <taxon>Araneae</taxon>
        <taxon>Araneomorphae</taxon>
        <taxon>Entelegynae</taxon>
        <taxon>Araneoidea</taxon>
        <taxon>Araneidae</taxon>
        <taxon>Caerostris</taxon>
    </lineage>
</organism>
<proteinExistence type="predicted"/>
<dbReference type="EMBL" id="BPLR01018310">
    <property type="protein sequence ID" value="GIY98562.1"/>
    <property type="molecule type" value="Genomic_DNA"/>
</dbReference>
<dbReference type="Gene3D" id="3.30.420.10">
    <property type="entry name" value="Ribonuclease H-like superfamily/Ribonuclease H"/>
    <property type="match status" value="1"/>
</dbReference>
<comment type="caution">
    <text evidence="1">The sequence shown here is derived from an EMBL/GenBank/DDBJ whole genome shotgun (WGS) entry which is preliminary data.</text>
</comment>
<keyword evidence="2" id="KW-1185">Reference proteome</keyword>